<evidence type="ECO:0000313" key="1">
    <source>
        <dbReference type="EMBL" id="PSR29394.1"/>
    </source>
</evidence>
<dbReference type="Proteomes" id="UP000242699">
    <property type="component" value="Unassembled WGS sequence"/>
</dbReference>
<reference evidence="1 2" key="1">
    <citation type="journal article" date="2014" name="BMC Genomics">
        <title>Comparison of environmental and isolate Sulfobacillus genomes reveals diverse carbon, sulfur, nitrogen, and hydrogen metabolisms.</title>
        <authorList>
            <person name="Justice N.B."/>
            <person name="Norman A."/>
            <person name="Brown C.T."/>
            <person name="Singh A."/>
            <person name="Thomas B.C."/>
            <person name="Banfield J.F."/>
        </authorList>
    </citation>
    <scope>NUCLEOTIDE SEQUENCE [LARGE SCALE GENOMIC DNA]</scope>
    <source>
        <strain evidence="1">AMDSBA1</strain>
    </source>
</reference>
<name>A0A2T2X4G9_9FIRM</name>
<dbReference type="AlphaFoldDB" id="A0A2T2X4G9"/>
<organism evidence="1 2">
    <name type="scientific">Sulfobacillus benefaciens</name>
    <dbReference type="NCBI Taxonomy" id="453960"/>
    <lineage>
        <taxon>Bacteria</taxon>
        <taxon>Bacillati</taxon>
        <taxon>Bacillota</taxon>
        <taxon>Clostridia</taxon>
        <taxon>Eubacteriales</taxon>
        <taxon>Clostridiales Family XVII. Incertae Sedis</taxon>
        <taxon>Sulfobacillus</taxon>
    </lineage>
</organism>
<accession>A0A2T2X4G9</accession>
<comment type="caution">
    <text evidence="1">The sequence shown here is derived from an EMBL/GenBank/DDBJ whole genome shotgun (WGS) entry which is preliminary data.</text>
</comment>
<evidence type="ECO:0008006" key="3">
    <source>
        <dbReference type="Google" id="ProtNLM"/>
    </source>
</evidence>
<proteinExistence type="predicted"/>
<sequence>MVDSLNDLCPICHQFPVRHHTLHLTGDAYEVCDNYPECRYVSRLDTREFDWASVTTLLRPSRPDVHF</sequence>
<dbReference type="EMBL" id="PXYT01000016">
    <property type="protein sequence ID" value="PSR29394.1"/>
    <property type="molecule type" value="Genomic_DNA"/>
</dbReference>
<gene>
    <name evidence="1" type="ORF">C7B43_08620</name>
</gene>
<evidence type="ECO:0000313" key="2">
    <source>
        <dbReference type="Proteomes" id="UP000242699"/>
    </source>
</evidence>
<protein>
    <recommendedName>
        <fullName evidence="3">DNA topoisomerase type IA zn finger domain-containing protein</fullName>
    </recommendedName>
</protein>